<accession>A0AAV4EZS1</accession>
<dbReference type="EMBL" id="BMAT01004013">
    <property type="protein sequence ID" value="GFR66234.1"/>
    <property type="molecule type" value="Genomic_DNA"/>
</dbReference>
<name>A0AAV4EZS1_9GAST</name>
<evidence type="ECO:0000313" key="1">
    <source>
        <dbReference type="EMBL" id="GFR66234.1"/>
    </source>
</evidence>
<proteinExistence type="predicted"/>
<protein>
    <submittedName>
        <fullName evidence="1">Nucleic-acid-binding protein from mobile element jockey</fullName>
    </submittedName>
</protein>
<evidence type="ECO:0000313" key="2">
    <source>
        <dbReference type="Proteomes" id="UP000762676"/>
    </source>
</evidence>
<keyword evidence="2" id="KW-1185">Reference proteome</keyword>
<sequence>MFSHPLLPNTFVLTFDSPTTPPEVKAVYVPFKVRLYVPTPMRCFRCQRYGYGLEICFKYGEPGHRSVCEKVPKCINNKGDHAANAKTCPKYLEEQAILRHRAQNGGTQKLRSSLSSEKR</sequence>
<organism evidence="1 2">
    <name type="scientific">Elysia marginata</name>
    <dbReference type="NCBI Taxonomy" id="1093978"/>
    <lineage>
        <taxon>Eukaryota</taxon>
        <taxon>Metazoa</taxon>
        <taxon>Spiralia</taxon>
        <taxon>Lophotrochozoa</taxon>
        <taxon>Mollusca</taxon>
        <taxon>Gastropoda</taxon>
        <taxon>Heterobranchia</taxon>
        <taxon>Euthyneura</taxon>
        <taxon>Panpulmonata</taxon>
        <taxon>Sacoglossa</taxon>
        <taxon>Placobranchoidea</taxon>
        <taxon>Plakobranchidae</taxon>
        <taxon>Elysia</taxon>
    </lineage>
</organism>
<gene>
    <name evidence="1" type="ORF">ElyMa_001964500</name>
</gene>
<comment type="caution">
    <text evidence="1">The sequence shown here is derived from an EMBL/GenBank/DDBJ whole genome shotgun (WGS) entry which is preliminary data.</text>
</comment>
<dbReference type="AlphaFoldDB" id="A0AAV4EZS1"/>
<dbReference type="Proteomes" id="UP000762676">
    <property type="component" value="Unassembled WGS sequence"/>
</dbReference>
<reference evidence="1 2" key="1">
    <citation type="journal article" date="2021" name="Elife">
        <title>Chloroplast acquisition without the gene transfer in kleptoplastic sea slugs, Plakobranchus ocellatus.</title>
        <authorList>
            <person name="Maeda T."/>
            <person name="Takahashi S."/>
            <person name="Yoshida T."/>
            <person name="Shimamura S."/>
            <person name="Takaki Y."/>
            <person name="Nagai Y."/>
            <person name="Toyoda A."/>
            <person name="Suzuki Y."/>
            <person name="Arimoto A."/>
            <person name="Ishii H."/>
            <person name="Satoh N."/>
            <person name="Nishiyama T."/>
            <person name="Hasebe M."/>
            <person name="Maruyama T."/>
            <person name="Minagawa J."/>
            <person name="Obokata J."/>
            <person name="Shigenobu S."/>
        </authorList>
    </citation>
    <scope>NUCLEOTIDE SEQUENCE [LARGE SCALE GENOMIC DNA]</scope>
</reference>